<sequence>MRSSGTPGWNRKVQRGIGAGAGGRGTGGGQALGSAYLKQWRRGQAALCTALSAGVASATPIGHGSRPMGAAGAACRAPWLPLRIGARGGTCCCFWETHGAGHLGVCDYPFEAAFRQKRNERERRKEKCVNKSYAWLQAAIRYIRYLQDLLSRTSEGAAPKADSTQSPSLSPQHGWKS</sequence>
<dbReference type="GO" id="GO:0046983">
    <property type="term" value="F:protein dimerization activity"/>
    <property type="evidence" value="ECO:0007669"/>
    <property type="project" value="InterPro"/>
</dbReference>
<dbReference type="AlphaFoldDB" id="A0A8C3F824"/>
<dbReference type="Ensembl" id="ENSCPBT00000001730.1">
    <property type="protein sequence ID" value="ENSCPBP00000001397.1"/>
    <property type="gene ID" value="ENSCPBG00000001136.1"/>
</dbReference>
<accession>A0A8C3F824</accession>
<evidence type="ECO:0000313" key="3">
    <source>
        <dbReference type="Proteomes" id="UP000694380"/>
    </source>
</evidence>
<protein>
    <submittedName>
        <fullName evidence="2">Uncharacterized protein</fullName>
    </submittedName>
</protein>
<feature type="region of interest" description="Disordered" evidence="1">
    <location>
        <begin position="1"/>
        <end position="28"/>
    </location>
</feature>
<organism evidence="2 3">
    <name type="scientific">Chrysemys picta bellii</name>
    <name type="common">Western painted turtle</name>
    <name type="synonym">Emys bellii</name>
    <dbReference type="NCBI Taxonomy" id="8478"/>
    <lineage>
        <taxon>Eukaryota</taxon>
        <taxon>Metazoa</taxon>
        <taxon>Chordata</taxon>
        <taxon>Craniata</taxon>
        <taxon>Vertebrata</taxon>
        <taxon>Euteleostomi</taxon>
        <taxon>Archelosauria</taxon>
        <taxon>Testudinata</taxon>
        <taxon>Testudines</taxon>
        <taxon>Cryptodira</taxon>
        <taxon>Durocryptodira</taxon>
        <taxon>Testudinoidea</taxon>
        <taxon>Emydidae</taxon>
        <taxon>Chrysemys</taxon>
    </lineage>
</organism>
<proteinExistence type="predicted"/>
<feature type="region of interest" description="Disordered" evidence="1">
    <location>
        <begin position="156"/>
        <end position="177"/>
    </location>
</feature>
<feature type="compositionally biased region" description="Gly residues" evidence="1">
    <location>
        <begin position="17"/>
        <end position="28"/>
    </location>
</feature>
<name>A0A8C3F824_CHRPI</name>
<reference evidence="2" key="1">
    <citation type="submission" date="2025-08" db="UniProtKB">
        <authorList>
            <consortium name="Ensembl"/>
        </authorList>
    </citation>
    <scope>IDENTIFICATION</scope>
</reference>
<keyword evidence="3" id="KW-1185">Reference proteome</keyword>
<dbReference type="SUPFAM" id="SSF47459">
    <property type="entry name" value="HLH, helix-loop-helix DNA-binding domain"/>
    <property type="match status" value="1"/>
</dbReference>
<evidence type="ECO:0000313" key="2">
    <source>
        <dbReference type="Ensembl" id="ENSCPBP00000001397.1"/>
    </source>
</evidence>
<reference evidence="2" key="2">
    <citation type="submission" date="2025-09" db="UniProtKB">
        <authorList>
            <consortium name="Ensembl"/>
        </authorList>
    </citation>
    <scope>IDENTIFICATION</scope>
</reference>
<dbReference type="Proteomes" id="UP000694380">
    <property type="component" value="Unplaced"/>
</dbReference>
<evidence type="ECO:0000256" key="1">
    <source>
        <dbReference type="SAM" id="MobiDB-lite"/>
    </source>
</evidence>
<feature type="compositionally biased region" description="Polar residues" evidence="1">
    <location>
        <begin position="162"/>
        <end position="171"/>
    </location>
</feature>
<dbReference type="InterPro" id="IPR036638">
    <property type="entry name" value="HLH_DNA-bd_sf"/>
</dbReference>